<dbReference type="EMBL" id="RZNB01000001">
    <property type="protein sequence ID" value="RWZ52773.1"/>
    <property type="molecule type" value="Genomic_DNA"/>
</dbReference>
<evidence type="ECO:0000313" key="6">
    <source>
        <dbReference type="Proteomes" id="UP000288547"/>
    </source>
</evidence>
<dbReference type="InterPro" id="IPR000182">
    <property type="entry name" value="GNAT_dom"/>
</dbReference>
<gene>
    <name evidence="5" type="ORF">ELQ90_02180</name>
</gene>
<evidence type="ECO:0000259" key="4">
    <source>
        <dbReference type="PROSITE" id="PS51186"/>
    </source>
</evidence>
<name>A0A3S5CFD6_9MICO</name>
<comment type="caution">
    <text evidence="5">The sequence shown here is derived from an EMBL/GenBank/DDBJ whole genome shotgun (WGS) entry which is preliminary data.</text>
</comment>
<dbReference type="InterPro" id="IPR016181">
    <property type="entry name" value="Acyl_CoA_acyltransferase"/>
</dbReference>
<dbReference type="OrthoDB" id="119501at2"/>
<dbReference type="GO" id="GO:0016747">
    <property type="term" value="F:acyltransferase activity, transferring groups other than amino-acyl groups"/>
    <property type="evidence" value="ECO:0007669"/>
    <property type="project" value="InterPro"/>
</dbReference>
<feature type="region of interest" description="Disordered" evidence="3">
    <location>
        <begin position="167"/>
        <end position="187"/>
    </location>
</feature>
<evidence type="ECO:0000256" key="3">
    <source>
        <dbReference type="SAM" id="MobiDB-lite"/>
    </source>
</evidence>
<dbReference type="Pfam" id="PF00583">
    <property type="entry name" value="Acetyltransf_1"/>
    <property type="match status" value="1"/>
</dbReference>
<evidence type="ECO:0000256" key="2">
    <source>
        <dbReference type="ARBA" id="ARBA00023315"/>
    </source>
</evidence>
<dbReference type="PANTHER" id="PTHR43877">
    <property type="entry name" value="AMINOALKYLPHOSPHONATE N-ACETYLTRANSFERASE-RELATED-RELATED"/>
    <property type="match status" value="1"/>
</dbReference>
<reference evidence="5 6" key="1">
    <citation type="submission" date="2018-12" db="EMBL/GenBank/DDBJ databases">
        <authorList>
            <person name="Li F."/>
        </authorList>
    </citation>
    <scope>NUCLEOTIDE SEQUENCE [LARGE SCALE GENOMIC DNA]</scope>
    <source>
        <strain evidence="5 6">11W25H-1</strain>
    </source>
</reference>
<protein>
    <submittedName>
        <fullName evidence="5">GNAT family N-acetyltransferase</fullName>
    </submittedName>
</protein>
<sequence>MELRTATDADVDAIVALVGRAYRGTGGDPGWTTEAHLFEGPRTNAHDVSTILTSPRDTLLVADDGGAIVACCTVTDLGGRAYFGMFAVSPDAQGSGLGKTVLAEAEHMARDRLGAVEMTMTVITTRDELLSWYERRGYRRTGQITPLAEEYTVHVRPGVTIELETLTKPLPATPSADHDPESSSALG</sequence>
<proteinExistence type="predicted"/>
<dbReference type="Gene3D" id="3.40.630.30">
    <property type="match status" value="1"/>
</dbReference>
<dbReference type="PANTHER" id="PTHR43877:SF2">
    <property type="entry name" value="AMINOALKYLPHOSPHONATE N-ACETYLTRANSFERASE-RELATED"/>
    <property type="match status" value="1"/>
</dbReference>
<keyword evidence="6" id="KW-1185">Reference proteome</keyword>
<dbReference type="InterPro" id="IPR050832">
    <property type="entry name" value="Bact_Acetyltransf"/>
</dbReference>
<feature type="domain" description="N-acetyltransferase" evidence="4">
    <location>
        <begin position="1"/>
        <end position="162"/>
    </location>
</feature>
<evidence type="ECO:0000313" key="5">
    <source>
        <dbReference type="EMBL" id="RWZ52773.1"/>
    </source>
</evidence>
<accession>A0A3S5CFD6</accession>
<keyword evidence="2" id="KW-0012">Acyltransferase</keyword>
<evidence type="ECO:0000256" key="1">
    <source>
        <dbReference type="ARBA" id="ARBA00022679"/>
    </source>
</evidence>
<dbReference type="SUPFAM" id="SSF55729">
    <property type="entry name" value="Acyl-CoA N-acyltransferases (Nat)"/>
    <property type="match status" value="1"/>
</dbReference>
<dbReference type="PROSITE" id="PS51186">
    <property type="entry name" value="GNAT"/>
    <property type="match status" value="1"/>
</dbReference>
<dbReference type="RefSeq" id="WP_128493616.1">
    <property type="nucleotide sequence ID" value="NZ_RZNB01000001.1"/>
</dbReference>
<dbReference type="CDD" id="cd04301">
    <property type="entry name" value="NAT_SF"/>
    <property type="match status" value="1"/>
</dbReference>
<dbReference type="Proteomes" id="UP000288547">
    <property type="component" value="Unassembled WGS sequence"/>
</dbReference>
<organism evidence="5 6">
    <name type="scientific">Labedella phragmitis</name>
    <dbReference type="NCBI Taxonomy" id="2498849"/>
    <lineage>
        <taxon>Bacteria</taxon>
        <taxon>Bacillati</taxon>
        <taxon>Actinomycetota</taxon>
        <taxon>Actinomycetes</taxon>
        <taxon>Micrococcales</taxon>
        <taxon>Microbacteriaceae</taxon>
        <taxon>Labedella</taxon>
    </lineage>
</organism>
<dbReference type="AlphaFoldDB" id="A0A3S5CFD6"/>
<keyword evidence="1 5" id="KW-0808">Transferase</keyword>